<dbReference type="Proteomes" id="UP000326331">
    <property type="component" value="Chromosome"/>
</dbReference>
<keyword evidence="4 5" id="KW-0720">Serine protease</keyword>
<evidence type="ECO:0000256" key="3">
    <source>
        <dbReference type="ARBA" id="ARBA00022801"/>
    </source>
</evidence>
<dbReference type="SUPFAM" id="SSF50156">
    <property type="entry name" value="PDZ domain-like"/>
    <property type="match status" value="1"/>
</dbReference>
<gene>
    <name evidence="8" type="ORF">Tbon_13180</name>
</gene>
<dbReference type="Pfam" id="PF03572">
    <property type="entry name" value="Peptidase_S41"/>
    <property type="match status" value="1"/>
</dbReference>
<feature type="domain" description="PDZ" evidence="7">
    <location>
        <begin position="121"/>
        <end position="185"/>
    </location>
</feature>
<dbReference type="Gene3D" id="3.30.750.44">
    <property type="match status" value="1"/>
</dbReference>
<name>A0ABX6C4I6_9CHLR</name>
<organism evidence="8 9">
    <name type="scientific">Tepidiforma bonchosmolovskayae</name>
    <dbReference type="NCBI Taxonomy" id="2601677"/>
    <lineage>
        <taxon>Bacteria</taxon>
        <taxon>Bacillati</taxon>
        <taxon>Chloroflexota</taxon>
        <taxon>Tepidiformia</taxon>
        <taxon>Tepidiformales</taxon>
        <taxon>Tepidiformaceae</taxon>
        <taxon>Tepidiforma</taxon>
    </lineage>
</organism>
<evidence type="ECO:0000313" key="9">
    <source>
        <dbReference type="Proteomes" id="UP000326331"/>
    </source>
</evidence>
<dbReference type="PROSITE" id="PS50106">
    <property type="entry name" value="PDZ"/>
    <property type="match status" value="1"/>
</dbReference>
<dbReference type="InterPro" id="IPR041489">
    <property type="entry name" value="PDZ_6"/>
</dbReference>
<comment type="similarity">
    <text evidence="1 5">Belongs to the peptidase S41A family.</text>
</comment>
<feature type="transmembrane region" description="Helical" evidence="6">
    <location>
        <begin position="20"/>
        <end position="39"/>
    </location>
</feature>
<dbReference type="SMART" id="SM00228">
    <property type="entry name" value="PDZ"/>
    <property type="match status" value="1"/>
</dbReference>
<dbReference type="Gene3D" id="3.90.226.10">
    <property type="entry name" value="2-enoyl-CoA Hydratase, Chain A, domain 1"/>
    <property type="match status" value="1"/>
</dbReference>
<dbReference type="CDD" id="cd07560">
    <property type="entry name" value="Peptidase_S41_CPP"/>
    <property type="match status" value="1"/>
</dbReference>
<keyword evidence="6" id="KW-1133">Transmembrane helix</keyword>
<evidence type="ECO:0000256" key="1">
    <source>
        <dbReference type="ARBA" id="ARBA00009179"/>
    </source>
</evidence>
<dbReference type="PANTHER" id="PTHR32060:SF30">
    <property type="entry name" value="CARBOXY-TERMINAL PROCESSING PROTEASE CTPA"/>
    <property type="match status" value="1"/>
</dbReference>
<evidence type="ECO:0000259" key="7">
    <source>
        <dbReference type="PROSITE" id="PS50106"/>
    </source>
</evidence>
<keyword evidence="3 5" id="KW-0378">Hydrolase</keyword>
<evidence type="ECO:0000256" key="6">
    <source>
        <dbReference type="SAM" id="Phobius"/>
    </source>
</evidence>
<keyword evidence="2 5" id="KW-0645">Protease</keyword>
<dbReference type="EMBL" id="CP042829">
    <property type="protein sequence ID" value="QFG04184.1"/>
    <property type="molecule type" value="Genomic_DNA"/>
</dbReference>
<dbReference type="NCBIfam" id="TIGR00225">
    <property type="entry name" value="prc"/>
    <property type="match status" value="1"/>
</dbReference>
<dbReference type="InterPro" id="IPR001478">
    <property type="entry name" value="PDZ"/>
</dbReference>
<evidence type="ECO:0000256" key="4">
    <source>
        <dbReference type="ARBA" id="ARBA00022825"/>
    </source>
</evidence>
<dbReference type="Gene3D" id="2.30.42.10">
    <property type="match status" value="1"/>
</dbReference>
<evidence type="ECO:0000256" key="2">
    <source>
        <dbReference type="ARBA" id="ARBA00022670"/>
    </source>
</evidence>
<dbReference type="CDD" id="cd06782">
    <property type="entry name" value="cpPDZ_CPP-like"/>
    <property type="match status" value="1"/>
</dbReference>
<evidence type="ECO:0000256" key="5">
    <source>
        <dbReference type="RuleBase" id="RU004404"/>
    </source>
</evidence>
<protein>
    <submittedName>
        <fullName evidence="8">S41 family peptidase</fullName>
    </submittedName>
</protein>
<proteinExistence type="inferred from homology"/>
<reference evidence="8 9" key="1">
    <citation type="submission" date="2019-10" db="EMBL/GenBank/DDBJ databases">
        <title>Thermopilla bonchosmolovskayae gen. nov., sp. nov., a moderately thermophilic Chloroflexi bacterium from a Chukotka hot spring (Arctic, Russia), representing a novel classis Thermopillaia, which include previously uncultivated lineage OLB14.</title>
        <authorList>
            <person name="Kochetkova T.V."/>
            <person name="Zayulina K.S."/>
            <person name="Zhigarkov V.S."/>
            <person name="Minaev N.V."/>
            <person name="Novikov A."/>
            <person name="Toshchakov S.V."/>
            <person name="Elcheninov A.G."/>
            <person name="Kublanov I.V."/>
        </authorList>
    </citation>
    <scope>NUCLEOTIDE SEQUENCE [LARGE SCALE GENOMIC DNA]</scope>
    <source>
        <strain evidence="8 9">3753O</strain>
    </source>
</reference>
<evidence type="ECO:0000313" key="8">
    <source>
        <dbReference type="EMBL" id="QFG04184.1"/>
    </source>
</evidence>
<sequence length="438" mass="46353">MDIPRESSRPGGEQIARAAVAVFLLLSMLTLSFGLGYAVHDLTTDGSGPVQSAPQAGAANGNDPIGAAIIDEIVQLLETRYVDKATIDPEKLREAAIDGIIRSLNDSHTEYLTPAELAAGALDLSSSYDGIGATVSDRSGAITIVAPFRDSPAEKAGIRAGDIILEVDGVSTEGWTQTQAVQVIRGPSGTQVTLKVKHTDGTIETITITRGNIPLESVFLEPNLEVIPGESGTKLVDRNGKEVTDIAYVAITQFHDRTLNELRTKLKDVEARGYKGLILDLRGNPGGLLQATVDVADEFLDGGVILSEVDADGKTQSWNARRGGIATKIPVIILQDQGSASGAEVLAAALRDNGRAKIVGTRSFGKGTVNQLQELKSCGDPKGCGALYISVGRWLTPKGDQIEGLGVKPDIEVPMSYDDYVDQGDIQLFKAIDLLRGN</sequence>
<dbReference type="InterPro" id="IPR029045">
    <property type="entry name" value="ClpP/crotonase-like_dom_sf"/>
</dbReference>
<dbReference type="InterPro" id="IPR004447">
    <property type="entry name" value="Peptidase_S41A"/>
</dbReference>
<keyword evidence="6" id="KW-0812">Transmembrane</keyword>
<dbReference type="SUPFAM" id="SSF52096">
    <property type="entry name" value="ClpP/crotonase"/>
    <property type="match status" value="1"/>
</dbReference>
<dbReference type="Pfam" id="PF17820">
    <property type="entry name" value="PDZ_6"/>
    <property type="match status" value="1"/>
</dbReference>
<dbReference type="RefSeq" id="WP_158068121.1">
    <property type="nucleotide sequence ID" value="NZ_CP042829.1"/>
</dbReference>
<keyword evidence="9" id="KW-1185">Reference proteome</keyword>
<keyword evidence="6" id="KW-0472">Membrane</keyword>
<dbReference type="InterPro" id="IPR036034">
    <property type="entry name" value="PDZ_sf"/>
</dbReference>
<dbReference type="SMART" id="SM00245">
    <property type="entry name" value="TSPc"/>
    <property type="match status" value="1"/>
</dbReference>
<dbReference type="InterPro" id="IPR005151">
    <property type="entry name" value="Tail-specific_protease"/>
</dbReference>
<dbReference type="PANTHER" id="PTHR32060">
    <property type="entry name" value="TAIL-SPECIFIC PROTEASE"/>
    <property type="match status" value="1"/>
</dbReference>
<accession>A0ABX6C4I6</accession>